<name>A0AAV4LT23_BABCB</name>
<gene>
    <name evidence="1" type="ORF">BcabD6B2_23650</name>
</gene>
<keyword evidence="2" id="KW-1185">Reference proteome</keyword>
<organism evidence="1 2">
    <name type="scientific">Babesia caballi</name>
    <dbReference type="NCBI Taxonomy" id="5871"/>
    <lineage>
        <taxon>Eukaryota</taxon>
        <taxon>Sar</taxon>
        <taxon>Alveolata</taxon>
        <taxon>Apicomplexa</taxon>
        <taxon>Aconoidasida</taxon>
        <taxon>Piroplasmida</taxon>
        <taxon>Babesiidae</taxon>
        <taxon>Babesia</taxon>
    </lineage>
</organism>
<dbReference type="EMBL" id="BPLF01000002">
    <property type="protein sequence ID" value="GIX62930.1"/>
    <property type="molecule type" value="Genomic_DNA"/>
</dbReference>
<dbReference type="GeneID" id="94194411"/>
<protein>
    <submittedName>
        <fullName evidence="1">YSIRK-type signal peptide-containing protein</fullName>
    </submittedName>
</protein>
<accession>A0AAV4LT23</accession>
<dbReference type="RefSeq" id="XP_067714999.1">
    <property type="nucleotide sequence ID" value="XM_067858898.1"/>
</dbReference>
<proteinExistence type="predicted"/>
<dbReference type="AlphaFoldDB" id="A0AAV4LT23"/>
<evidence type="ECO:0000313" key="2">
    <source>
        <dbReference type="Proteomes" id="UP001497744"/>
    </source>
</evidence>
<dbReference type="Proteomes" id="UP001497744">
    <property type="component" value="Unassembled WGS sequence"/>
</dbReference>
<evidence type="ECO:0000313" key="1">
    <source>
        <dbReference type="EMBL" id="GIX62930.1"/>
    </source>
</evidence>
<comment type="caution">
    <text evidence="1">The sequence shown here is derived from an EMBL/GenBank/DDBJ whole genome shotgun (WGS) entry which is preliminary data.</text>
</comment>
<reference evidence="1 2" key="1">
    <citation type="submission" date="2021-06" db="EMBL/GenBank/DDBJ databases">
        <title>Genome sequence of Babesia caballi.</title>
        <authorList>
            <person name="Yamagishi J."/>
            <person name="Kidaka T."/>
            <person name="Ochi A."/>
        </authorList>
    </citation>
    <scope>NUCLEOTIDE SEQUENCE [LARGE SCALE GENOMIC DNA]</scope>
    <source>
        <strain evidence="1">USDA-D6B2</strain>
    </source>
</reference>
<sequence>MKTPTRKNLLVPETHSGDLTYATESRSFSVLSRSSNPFYKATEVEDDPLRQCAGCVCSSEALNTPSWRQKRSSQREISACSSFHISKRFRQHHTTPVVNGAFCGDVSLTSDAGGWKHRSSLLAKLSDQQQKADKALGDISLLLREVDKCNMHFRELRLRL</sequence>